<dbReference type="AlphaFoldDB" id="A0AA88EPQ9"/>
<evidence type="ECO:0000313" key="1">
    <source>
        <dbReference type="EMBL" id="GMN75014.1"/>
    </source>
</evidence>
<sequence>MERLGGWKRDFKVPQAILRWLGTMAVVVGYFCRTDQVATAVSVAKGSHLGLWWTYSVCSAFYEHPSELSNFEEFRDFIFRLPEFSIW</sequence>
<evidence type="ECO:0000313" key="2">
    <source>
        <dbReference type="Proteomes" id="UP001187192"/>
    </source>
</evidence>
<proteinExistence type="predicted"/>
<organism evidence="1 2">
    <name type="scientific">Ficus carica</name>
    <name type="common">Common fig</name>
    <dbReference type="NCBI Taxonomy" id="3494"/>
    <lineage>
        <taxon>Eukaryota</taxon>
        <taxon>Viridiplantae</taxon>
        <taxon>Streptophyta</taxon>
        <taxon>Embryophyta</taxon>
        <taxon>Tracheophyta</taxon>
        <taxon>Spermatophyta</taxon>
        <taxon>Magnoliopsida</taxon>
        <taxon>eudicotyledons</taxon>
        <taxon>Gunneridae</taxon>
        <taxon>Pentapetalae</taxon>
        <taxon>rosids</taxon>
        <taxon>fabids</taxon>
        <taxon>Rosales</taxon>
        <taxon>Moraceae</taxon>
        <taxon>Ficeae</taxon>
        <taxon>Ficus</taxon>
    </lineage>
</organism>
<name>A0AA88EPQ9_FICCA</name>
<comment type="caution">
    <text evidence="1">The sequence shown here is derived from an EMBL/GenBank/DDBJ whole genome shotgun (WGS) entry which is preliminary data.</text>
</comment>
<dbReference type="Proteomes" id="UP001187192">
    <property type="component" value="Unassembled WGS sequence"/>
</dbReference>
<protein>
    <submittedName>
        <fullName evidence="1">Uncharacterized protein</fullName>
    </submittedName>
</protein>
<dbReference type="Gramene" id="FCD_00008708-RA">
    <property type="protein sequence ID" value="FCD_00008708-RA:cds"/>
    <property type="gene ID" value="FCD_00008708"/>
</dbReference>
<keyword evidence="2" id="KW-1185">Reference proteome</keyword>
<dbReference type="EMBL" id="BTGU01013707">
    <property type="protein sequence ID" value="GMN75014.1"/>
    <property type="molecule type" value="Genomic_DNA"/>
</dbReference>
<reference evidence="1" key="1">
    <citation type="submission" date="2023-07" db="EMBL/GenBank/DDBJ databases">
        <title>draft genome sequence of fig (Ficus carica).</title>
        <authorList>
            <person name="Takahashi T."/>
            <person name="Nishimura K."/>
        </authorList>
    </citation>
    <scope>NUCLEOTIDE SEQUENCE</scope>
</reference>
<accession>A0AA88EPQ9</accession>
<gene>
    <name evidence="1" type="ORF">TIFTF001_053971</name>
</gene>